<protein>
    <submittedName>
        <fullName evidence="1">Uncharacterized protein</fullName>
    </submittedName>
</protein>
<evidence type="ECO:0000313" key="1">
    <source>
        <dbReference type="EMBL" id="MFG1372901.1"/>
    </source>
</evidence>
<accession>A0ABW6ZYL9</accession>
<proteinExistence type="predicted"/>
<dbReference type="EMBL" id="JBAFVH010000006">
    <property type="protein sequence ID" value="MFG1372901.1"/>
    <property type="molecule type" value="Genomic_DNA"/>
</dbReference>
<name>A0ABW6ZYL9_9HYPH</name>
<comment type="caution">
    <text evidence="1">The sequence shown here is derived from an EMBL/GenBank/DDBJ whole genome shotgun (WGS) entry which is preliminary data.</text>
</comment>
<dbReference type="Proteomes" id="UP001604002">
    <property type="component" value="Unassembled WGS sequence"/>
</dbReference>
<gene>
    <name evidence="1" type="ORF">V5F32_12065</name>
</gene>
<sequence>MNDESDASPWDEQQASRLVEATVLIGLTWLNGEGTPEYEQMFGVITTADARRGFEIALKGTRTGETYWLPPDTRNFQAASPGEYRLKSTGEVVIDPDFTSTWTITLPSN</sequence>
<organism evidence="1 2">
    <name type="scientific">Xanthobacter oligotrophicus</name>
    <dbReference type="NCBI Taxonomy" id="2607286"/>
    <lineage>
        <taxon>Bacteria</taxon>
        <taxon>Pseudomonadati</taxon>
        <taxon>Pseudomonadota</taxon>
        <taxon>Alphaproteobacteria</taxon>
        <taxon>Hyphomicrobiales</taxon>
        <taxon>Xanthobacteraceae</taxon>
        <taxon>Xanthobacter</taxon>
    </lineage>
</organism>
<dbReference type="RefSeq" id="WP_393992742.1">
    <property type="nucleotide sequence ID" value="NZ_JBAFVH010000006.1"/>
</dbReference>
<evidence type="ECO:0000313" key="2">
    <source>
        <dbReference type="Proteomes" id="UP001604002"/>
    </source>
</evidence>
<keyword evidence="2" id="KW-1185">Reference proteome</keyword>
<reference evidence="1 2" key="1">
    <citation type="submission" date="2024-02" db="EMBL/GenBank/DDBJ databases">
        <title>Expansion and revision of Xanthobacter and proposal of Roseixanthobacter gen. nov.</title>
        <authorList>
            <person name="Soltysiak M.P.M."/>
            <person name="Jalihal A."/>
            <person name="Ory A."/>
            <person name="Chrisophersen C."/>
            <person name="Lee A.D."/>
            <person name="Boulton J."/>
            <person name="Springer M."/>
        </authorList>
    </citation>
    <scope>NUCLEOTIDE SEQUENCE [LARGE SCALE GENOMIC DNA]</scope>
    <source>
        <strain evidence="1 2">23A</strain>
    </source>
</reference>